<feature type="region of interest" description="Disordered" evidence="1">
    <location>
        <begin position="112"/>
        <end position="157"/>
    </location>
</feature>
<evidence type="ECO:0000256" key="1">
    <source>
        <dbReference type="SAM" id="MobiDB-lite"/>
    </source>
</evidence>
<keyword evidence="3" id="KW-1185">Reference proteome</keyword>
<evidence type="ECO:0000313" key="3">
    <source>
        <dbReference type="Proteomes" id="UP000799766"/>
    </source>
</evidence>
<evidence type="ECO:0000313" key="2">
    <source>
        <dbReference type="EMBL" id="KAF2453381.1"/>
    </source>
</evidence>
<dbReference type="EMBL" id="MU001698">
    <property type="protein sequence ID" value="KAF2453381.1"/>
    <property type="molecule type" value="Genomic_DNA"/>
</dbReference>
<name>A0A6A6NNU3_9PEZI</name>
<dbReference type="AlphaFoldDB" id="A0A6A6NNU3"/>
<feature type="compositionally biased region" description="Basic and acidic residues" evidence="1">
    <location>
        <begin position="123"/>
        <end position="139"/>
    </location>
</feature>
<protein>
    <submittedName>
        <fullName evidence="2">Uncharacterized protein</fullName>
    </submittedName>
</protein>
<gene>
    <name evidence="2" type="ORF">BDY21DRAFT_130134</name>
</gene>
<feature type="region of interest" description="Disordered" evidence="1">
    <location>
        <begin position="62"/>
        <end position="86"/>
    </location>
</feature>
<organism evidence="2 3">
    <name type="scientific">Lineolata rhizophorae</name>
    <dbReference type="NCBI Taxonomy" id="578093"/>
    <lineage>
        <taxon>Eukaryota</taxon>
        <taxon>Fungi</taxon>
        <taxon>Dikarya</taxon>
        <taxon>Ascomycota</taxon>
        <taxon>Pezizomycotina</taxon>
        <taxon>Dothideomycetes</taxon>
        <taxon>Dothideomycetes incertae sedis</taxon>
        <taxon>Lineolatales</taxon>
        <taxon>Lineolataceae</taxon>
        <taxon>Lineolata</taxon>
    </lineage>
</organism>
<dbReference type="Proteomes" id="UP000799766">
    <property type="component" value="Unassembled WGS sequence"/>
</dbReference>
<reference evidence="2" key="1">
    <citation type="journal article" date="2020" name="Stud. Mycol.">
        <title>101 Dothideomycetes genomes: a test case for predicting lifestyles and emergence of pathogens.</title>
        <authorList>
            <person name="Haridas S."/>
            <person name="Albert R."/>
            <person name="Binder M."/>
            <person name="Bloem J."/>
            <person name="Labutti K."/>
            <person name="Salamov A."/>
            <person name="Andreopoulos B."/>
            <person name="Baker S."/>
            <person name="Barry K."/>
            <person name="Bills G."/>
            <person name="Bluhm B."/>
            <person name="Cannon C."/>
            <person name="Castanera R."/>
            <person name="Culley D."/>
            <person name="Daum C."/>
            <person name="Ezra D."/>
            <person name="Gonzalez J."/>
            <person name="Henrissat B."/>
            <person name="Kuo A."/>
            <person name="Liang C."/>
            <person name="Lipzen A."/>
            <person name="Lutzoni F."/>
            <person name="Magnuson J."/>
            <person name="Mondo S."/>
            <person name="Nolan M."/>
            <person name="Ohm R."/>
            <person name="Pangilinan J."/>
            <person name="Park H.-J."/>
            <person name="Ramirez L."/>
            <person name="Alfaro M."/>
            <person name="Sun H."/>
            <person name="Tritt A."/>
            <person name="Yoshinaga Y."/>
            <person name="Zwiers L.-H."/>
            <person name="Turgeon B."/>
            <person name="Goodwin S."/>
            <person name="Spatafora J."/>
            <person name="Crous P."/>
            <person name="Grigoriev I."/>
        </authorList>
    </citation>
    <scope>NUCLEOTIDE SEQUENCE</scope>
    <source>
        <strain evidence="2">ATCC 16933</strain>
    </source>
</reference>
<accession>A0A6A6NNU3</accession>
<sequence>MYWENKTGGRETGRLPSAEGARGGVCTVPNFQLCLCFLITCSKGPLGTGRAYHKQAIIGAGGRGPKANGAHERLGKRTRRAPGAGGAGLFGPGLWDLMGGARAGTGRQLDLAVGGRQAGKPKGSNERGGRGGRRERDPRGGVTVHGGETRRLPDRGGCLEKAASPAATSWVSQLCSVITAHPHHHPLPVGPGQSNSPLHTRVAQQFYF</sequence>
<feature type="compositionally biased region" description="Basic and acidic residues" evidence="1">
    <location>
        <begin position="147"/>
        <end position="157"/>
    </location>
</feature>
<proteinExistence type="predicted"/>